<evidence type="ECO:0000259" key="9">
    <source>
        <dbReference type="SMART" id="SM01011"/>
    </source>
</evidence>
<dbReference type="Pfam" id="PF05195">
    <property type="entry name" value="AMP_N"/>
    <property type="match status" value="1"/>
</dbReference>
<dbReference type="SUPFAM" id="SSF53092">
    <property type="entry name" value="Creatinase/prolidase N-terminal domain"/>
    <property type="match status" value="1"/>
</dbReference>
<dbReference type="InterPro" id="IPR029149">
    <property type="entry name" value="Creatin/AminoP/Spt16_N"/>
</dbReference>
<keyword evidence="5" id="KW-0479">Metal-binding</keyword>
<sequence>MSDKLPKSMPTPRNGENAIPRLANSQPFIDFMAKGWESPELPAPVDAAASQAAALHRQNLSAAFAGQGIMVFAGHAPVRANDNFHEFRAHSDFMYLVNAQVEAAVLLGHPRSGGHDFELFLPVPYAPGTADFFSNAIHGELWVGPSHKPADWQRALGIPVRSIQELDSAVRAGRFQAAGAVDSNELARLNAQDSPALKRVLSRLRMVKDDWEIGQLRASVDHTIDGFRQVLAEIPQAIASGGERWLQGTFDRAARTYGNGPGYATIIGAGIHAPTLHWTRCDGPVREDQLLLLDMGVEERSCYTADVTRTFPVAGSFTDAQRQVHDLVEKSHRAGLAALAPGKPFSDFHFACMEEIAKGLHDWDLLPVSVDEALSPAGQQHRRWLVCGVGHHLGLDVHDCSHSHYEDYQGALLQENMVLTVEPGLYFHAHDAMVPPELRGLGVRIEDDLLITATGYENLSGELPLDASGLEQWMTRAMNLAVRA</sequence>
<accession>A0ABS4XLR9</accession>
<keyword evidence="6 10" id="KW-0378">Hydrolase</keyword>
<evidence type="ECO:0000313" key="11">
    <source>
        <dbReference type="Proteomes" id="UP001195422"/>
    </source>
</evidence>
<dbReference type="GO" id="GO:0004177">
    <property type="term" value="F:aminopeptidase activity"/>
    <property type="evidence" value="ECO:0007669"/>
    <property type="project" value="UniProtKB-KW"/>
</dbReference>
<dbReference type="Pfam" id="PF00557">
    <property type="entry name" value="Peptidase_M24"/>
    <property type="match status" value="1"/>
</dbReference>
<comment type="cofactor">
    <cofactor evidence="2">
        <name>Mn(2+)</name>
        <dbReference type="ChEBI" id="CHEBI:29035"/>
    </cofactor>
</comment>
<evidence type="ECO:0000256" key="5">
    <source>
        <dbReference type="ARBA" id="ARBA00022723"/>
    </source>
</evidence>
<dbReference type="EMBL" id="JAGIOJ010000001">
    <property type="protein sequence ID" value="MBP2397433.1"/>
    <property type="molecule type" value="Genomic_DNA"/>
</dbReference>
<evidence type="ECO:0000313" key="10">
    <source>
        <dbReference type="EMBL" id="MBP2397433.1"/>
    </source>
</evidence>
<evidence type="ECO:0000256" key="6">
    <source>
        <dbReference type="ARBA" id="ARBA00022801"/>
    </source>
</evidence>
<comment type="catalytic activity">
    <reaction evidence="1">
        <text>Release of any N-terminal amino acid, including proline, that is linked to proline, even from a dipeptide or tripeptide.</text>
        <dbReference type="EC" id="3.4.11.9"/>
    </reaction>
</comment>
<dbReference type="SUPFAM" id="SSF55920">
    <property type="entry name" value="Creatinase/aminopeptidase"/>
    <property type="match status" value="1"/>
</dbReference>
<dbReference type="SMART" id="SM01011">
    <property type="entry name" value="AMP_N"/>
    <property type="match status" value="1"/>
</dbReference>
<evidence type="ECO:0000256" key="1">
    <source>
        <dbReference type="ARBA" id="ARBA00001424"/>
    </source>
</evidence>
<evidence type="ECO:0000256" key="7">
    <source>
        <dbReference type="ARBA" id="ARBA00023211"/>
    </source>
</evidence>
<feature type="region of interest" description="Disordered" evidence="8">
    <location>
        <begin position="1"/>
        <end position="20"/>
    </location>
</feature>
<comment type="caution">
    <text evidence="10">The sequence shown here is derived from an EMBL/GenBank/DDBJ whole genome shotgun (WGS) entry which is preliminary data.</text>
</comment>
<evidence type="ECO:0000256" key="2">
    <source>
        <dbReference type="ARBA" id="ARBA00001936"/>
    </source>
</evidence>
<keyword evidence="7" id="KW-0464">Manganese</keyword>
<dbReference type="PANTHER" id="PTHR43226:SF4">
    <property type="entry name" value="XAA-PRO AMINOPEPTIDASE 3"/>
    <property type="match status" value="1"/>
</dbReference>
<keyword evidence="10" id="KW-0031">Aminopeptidase</keyword>
<dbReference type="Gene3D" id="3.90.230.10">
    <property type="entry name" value="Creatinase/methionine aminopeptidase superfamily"/>
    <property type="match status" value="1"/>
</dbReference>
<evidence type="ECO:0000256" key="4">
    <source>
        <dbReference type="ARBA" id="ARBA00012574"/>
    </source>
</evidence>
<feature type="domain" description="Aminopeptidase P N-terminal" evidence="9">
    <location>
        <begin position="48"/>
        <end position="190"/>
    </location>
</feature>
<dbReference type="RefSeq" id="WP_229777253.1">
    <property type="nucleotide sequence ID" value="NZ_BMPH01000002.1"/>
</dbReference>
<keyword evidence="11" id="KW-1185">Reference proteome</keyword>
<organism evidence="10 11">
    <name type="scientific">Glutamicibacter protophormiae</name>
    <name type="common">Brevibacterium protophormiae</name>
    <dbReference type="NCBI Taxonomy" id="37930"/>
    <lineage>
        <taxon>Bacteria</taxon>
        <taxon>Bacillati</taxon>
        <taxon>Actinomycetota</taxon>
        <taxon>Actinomycetes</taxon>
        <taxon>Micrococcales</taxon>
        <taxon>Micrococcaceae</taxon>
        <taxon>Glutamicibacter</taxon>
    </lineage>
</organism>
<dbReference type="InterPro" id="IPR052433">
    <property type="entry name" value="X-Pro_dipept-like"/>
</dbReference>
<dbReference type="CDD" id="cd01087">
    <property type="entry name" value="Prolidase"/>
    <property type="match status" value="1"/>
</dbReference>
<dbReference type="EC" id="3.4.11.9" evidence="4"/>
<protein>
    <recommendedName>
        <fullName evidence="4">Xaa-Pro aminopeptidase</fullName>
        <ecNumber evidence="4">3.4.11.9</ecNumber>
    </recommendedName>
</protein>
<evidence type="ECO:0000256" key="8">
    <source>
        <dbReference type="SAM" id="MobiDB-lite"/>
    </source>
</evidence>
<keyword evidence="10" id="KW-0645">Protease</keyword>
<dbReference type="InterPro" id="IPR036005">
    <property type="entry name" value="Creatinase/aminopeptidase-like"/>
</dbReference>
<dbReference type="InterPro" id="IPR007865">
    <property type="entry name" value="Aminopep_P_N"/>
</dbReference>
<reference evidence="10 11" key="1">
    <citation type="submission" date="2021-03" db="EMBL/GenBank/DDBJ databases">
        <title>Sequencing the genomes of 1000 actinobacteria strains.</title>
        <authorList>
            <person name="Klenk H.-P."/>
        </authorList>
    </citation>
    <scope>NUCLEOTIDE SEQUENCE [LARGE SCALE GENOMIC DNA]</scope>
    <source>
        <strain evidence="10 11">DSM 20168</strain>
    </source>
</reference>
<gene>
    <name evidence="10" type="ORF">JOF39_000514</name>
</gene>
<dbReference type="InterPro" id="IPR000994">
    <property type="entry name" value="Pept_M24"/>
</dbReference>
<name>A0ABS4XLR9_GLUPR</name>
<comment type="similarity">
    <text evidence="3">Belongs to the peptidase M24B family.</text>
</comment>
<dbReference type="PANTHER" id="PTHR43226">
    <property type="entry name" value="XAA-PRO AMINOPEPTIDASE 3"/>
    <property type="match status" value="1"/>
</dbReference>
<dbReference type="Gene3D" id="3.40.350.10">
    <property type="entry name" value="Creatinase/prolidase N-terminal domain"/>
    <property type="match status" value="1"/>
</dbReference>
<proteinExistence type="inferred from homology"/>
<dbReference type="Proteomes" id="UP001195422">
    <property type="component" value="Unassembled WGS sequence"/>
</dbReference>
<evidence type="ECO:0000256" key="3">
    <source>
        <dbReference type="ARBA" id="ARBA00008766"/>
    </source>
</evidence>